<reference evidence="2" key="1">
    <citation type="submission" date="2023-08" db="EMBL/GenBank/DDBJ databases">
        <title>Black Yeasts Isolated from many extreme environments.</title>
        <authorList>
            <person name="Coleine C."/>
            <person name="Stajich J.E."/>
            <person name="Selbmann L."/>
        </authorList>
    </citation>
    <scope>NUCLEOTIDE SEQUENCE</scope>
    <source>
        <strain evidence="2">CCFEE 5810</strain>
    </source>
</reference>
<sequence length="392" mass="44136">MAAKRKGSNEETTGKPTPPAKMIRGLREGDSIHIYDYGGKPFFRTKRKRKTPSERTSAAPETRVLGTGSPRINFTWCFERGPFEKANGKHFKKLKRGYSWVRAFTHQWRGPCPDAREYSLPEFRNEIRRHFDCETDGFQLAMVLMIIDIHSADTNKVNLLDCDEQTWNEVLLDLRTPVLTDEEEEECQSDDDVPFYRNVVIRVYLRPLAAGENKDHILESEAVVRRAPSALNAEPRDYEDSAVERASQVTPFTSTQTNTNRGSSTGLDAVVPPQDEGCTHGVLERTSQDTAESGSAMVPLNHPFTAQTVAQTVPIRVCNPVDEATGHVHTHEIDQATTLEPDGPEDACNVPHTVAASEEDEEDLELQLQEIQIKRKLLALKKRKRAQPSTEM</sequence>
<gene>
    <name evidence="2" type="ORF">LTR97_000270</name>
</gene>
<proteinExistence type="predicted"/>
<organism evidence="2 3">
    <name type="scientific">Elasticomyces elasticus</name>
    <dbReference type="NCBI Taxonomy" id="574655"/>
    <lineage>
        <taxon>Eukaryota</taxon>
        <taxon>Fungi</taxon>
        <taxon>Dikarya</taxon>
        <taxon>Ascomycota</taxon>
        <taxon>Pezizomycotina</taxon>
        <taxon>Dothideomycetes</taxon>
        <taxon>Dothideomycetidae</taxon>
        <taxon>Mycosphaerellales</taxon>
        <taxon>Teratosphaeriaceae</taxon>
        <taxon>Elasticomyces</taxon>
    </lineage>
</organism>
<dbReference type="Proteomes" id="UP001310594">
    <property type="component" value="Unassembled WGS sequence"/>
</dbReference>
<comment type="caution">
    <text evidence="2">The sequence shown here is derived from an EMBL/GenBank/DDBJ whole genome shotgun (WGS) entry which is preliminary data.</text>
</comment>
<protein>
    <submittedName>
        <fullName evidence="2">Uncharacterized protein</fullName>
    </submittedName>
</protein>
<evidence type="ECO:0000313" key="3">
    <source>
        <dbReference type="Proteomes" id="UP001310594"/>
    </source>
</evidence>
<evidence type="ECO:0000313" key="2">
    <source>
        <dbReference type="EMBL" id="KAK5707732.1"/>
    </source>
</evidence>
<accession>A0AAN7ZQU7</accession>
<name>A0AAN7ZQU7_9PEZI</name>
<feature type="region of interest" description="Disordered" evidence="1">
    <location>
        <begin position="1"/>
        <end position="23"/>
    </location>
</feature>
<evidence type="ECO:0000256" key="1">
    <source>
        <dbReference type="SAM" id="MobiDB-lite"/>
    </source>
</evidence>
<dbReference type="EMBL" id="JAVRQU010000001">
    <property type="protein sequence ID" value="KAK5707732.1"/>
    <property type="molecule type" value="Genomic_DNA"/>
</dbReference>
<feature type="region of interest" description="Disordered" evidence="1">
    <location>
        <begin position="252"/>
        <end position="274"/>
    </location>
</feature>
<feature type="compositionally biased region" description="Polar residues" evidence="1">
    <location>
        <begin position="252"/>
        <end position="266"/>
    </location>
</feature>
<dbReference type="AlphaFoldDB" id="A0AAN7ZQU7"/>